<reference evidence="3" key="1">
    <citation type="submission" date="2023-03" db="EMBL/GenBank/DDBJ databases">
        <title>Massive genome expansion in bonnet fungi (Mycena s.s.) driven by repeated elements and novel gene families across ecological guilds.</title>
        <authorList>
            <consortium name="Lawrence Berkeley National Laboratory"/>
            <person name="Harder C.B."/>
            <person name="Miyauchi S."/>
            <person name="Viragh M."/>
            <person name="Kuo A."/>
            <person name="Thoen E."/>
            <person name="Andreopoulos B."/>
            <person name="Lu D."/>
            <person name="Skrede I."/>
            <person name="Drula E."/>
            <person name="Henrissat B."/>
            <person name="Morin E."/>
            <person name="Kohler A."/>
            <person name="Barry K."/>
            <person name="LaButti K."/>
            <person name="Morin E."/>
            <person name="Salamov A."/>
            <person name="Lipzen A."/>
            <person name="Mereny Z."/>
            <person name="Hegedus B."/>
            <person name="Baldrian P."/>
            <person name="Stursova M."/>
            <person name="Weitz H."/>
            <person name="Taylor A."/>
            <person name="Grigoriev I.V."/>
            <person name="Nagy L.G."/>
            <person name="Martin F."/>
            <person name="Kauserud H."/>
        </authorList>
    </citation>
    <scope>NUCLEOTIDE SEQUENCE</scope>
    <source>
        <strain evidence="3">CBHHK173m</strain>
    </source>
</reference>
<organism evidence="3 4">
    <name type="scientific">Mycena belliarum</name>
    <dbReference type="NCBI Taxonomy" id="1033014"/>
    <lineage>
        <taxon>Eukaryota</taxon>
        <taxon>Fungi</taxon>
        <taxon>Dikarya</taxon>
        <taxon>Basidiomycota</taxon>
        <taxon>Agaricomycotina</taxon>
        <taxon>Agaricomycetes</taxon>
        <taxon>Agaricomycetidae</taxon>
        <taxon>Agaricales</taxon>
        <taxon>Marasmiineae</taxon>
        <taxon>Mycenaceae</taxon>
        <taxon>Mycena</taxon>
    </lineage>
</organism>
<evidence type="ECO:0000256" key="2">
    <source>
        <dbReference type="SAM" id="MobiDB-lite"/>
    </source>
</evidence>
<evidence type="ECO:0000313" key="4">
    <source>
        <dbReference type="Proteomes" id="UP001222325"/>
    </source>
</evidence>
<feature type="coiled-coil region" evidence="1">
    <location>
        <begin position="280"/>
        <end position="332"/>
    </location>
</feature>
<evidence type="ECO:0000313" key="3">
    <source>
        <dbReference type="EMBL" id="KAJ7087534.1"/>
    </source>
</evidence>
<keyword evidence="1" id="KW-0175">Coiled coil</keyword>
<comment type="caution">
    <text evidence="3">The sequence shown here is derived from an EMBL/GenBank/DDBJ whole genome shotgun (WGS) entry which is preliminary data.</text>
</comment>
<dbReference type="EMBL" id="JARJCN010000028">
    <property type="protein sequence ID" value="KAJ7087534.1"/>
    <property type="molecule type" value="Genomic_DNA"/>
</dbReference>
<sequence>MSMTPTPATETSRLRAPPLQGLIPVNLAPWDALKFTPDGARNIHRYLGVLGQIEGSRDRFFASDIAYLASGASMDDGHMISPDEFFPELHDLYSSLPRGAEGQNARKVWEGRIRQLVFDLCTKWDRCMGGTTMVMHVAGTTVPGAPLVPERLKAQVYIPPHFLDENHGAHAPVASIVQQFIEAVGIPTAAAWKRHGLKIWSMSQHGIVPRVVLPTRLIPLPVSPGAAHYIFHGRPAGHLPPPVIGVSTPAAATVDEEVYDIEELTQDDTDIQLFVALEQVNELRAQVSTLHETITLLQDEVEALKIKLADRERMSEAELDDLAKTAADLQRELGATQVSFKMHASPTTPPRQAPPAYPMSPSPHSPWRGPASARADLTSQLTDAFLESRGLLPLVEAVQLIFRIVSPFHWGPELARLPGIPPEAMDGLLDAMDADRRAQ</sequence>
<accession>A0AAD6XQK9</accession>
<feature type="region of interest" description="Disordered" evidence="2">
    <location>
        <begin position="342"/>
        <end position="372"/>
    </location>
</feature>
<keyword evidence="4" id="KW-1185">Reference proteome</keyword>
<name>A0AAD6XQK9_9AGAR</name>
<dbReference type="Proteomes" id="UP001222325">
    <property type="component" value="Unassembled WGS sequence"/>
</dbReference>
<dbReference type="AlphaFoldDB" id="A0AAD6XQK9"/>
<proteinExistence type="predicted"/>
<evidence type="ECO:0000256" key="1">
    <source>
        <dbReference type="SAM" id="Coils"/>
    </source>
</evidence>
<feature type="compositionally biased region" description="Pro residues" evidence="2">
    <location>
        <begin position="347"/>
        <end position="364"/>
    </location>
</feature>
<protein>
    <submittedName>
        <fullName evidence="3">Uncharacterized protein</fullName>
    </submittedName>
</protein>
<gene>
    <name evidence="3" type="ORF">B0H15DRAFT_949911</name>
</gene>